<organism evidence="3 4">
    <name type="scientific">Aquimarina gracilis</name>
    <dbReference type="NCBI Taxonomy" id="874422"/>
    <lineage>
        <taxon>Bacteria</taxon>
        <taxon>Pseudomonadati</taxon>
        <taxon>Bacteroidota</taxon>
        <taxon>Flavobacteriia</taxon>
        <taxon>Flavobacteriales</taxon>
        <taxon>Flavobacteriaceae</taxon>
        <taxon>Aquimarina</taxon>
    </lineage>
</organism>
<evidence type="ECO:0000256" key="1">
    <source>
        <dbReference type="SAM" id="SignalP"/>
    </source>
</evidence>
<feature type="chain" id="PRO_5045883669" evidence="1">
    <location>
        <begin position="22"/>
        <end position="130"/>
    </location>
</feature>
<proteinExistence type="predicted"/>
<dbReference type="SMART" id="SM00886">
    <property type="entry name" value="Dabb"/>
    <property type="match status" value="1"/>
</dbReference>
<sequence length="130" mass="15080">MKLKNLLLLVVLMSLCSSSFAQTKKIQGNLVHTVFFWLNNPDNVDERKTFEKGVKELLEQCKFITSAHLGTPANTAKREVVDASYTYCVVITFESKEAHDKYQIDPLHKKFIEENKNLWRKVLVYDSKQL</sequence>
<accession>A0ABU5ZXX6</accession>
<reference evidence="3 4" key="1">
    <citation type="journal article" date="2013" name="Int. J. Syst. Evol. Microbiol.">
        <title>Aquimarina gracilis sp. nov., isolated from the gut microflora of a mussel, Mytilus coruscus, and emended description of Aquimarina spongiae.</title>
        <authorList>
            <person name="Park S.C."/>
            <person name="Choe H.N."/>
            <person name="Baik K.S."/>
            <person name="Seong C.N."/>
        </authorList>
    </citation>
    <scope>NUCLEOTIDE SEQUENCE [LARGE SCALE GENOMIC DNA]</scope>
    <source>
        <strain evidence="3 4">PSC32</strain>
    </source>
</reference>
<name>A0ABU5ZXX6_9FLAO</name>
<dbReference type="Gene3D" id="3.30.70.100">
    <property type="match status" value="1"/>
</dbReference>
<dbReference type="InterPro" id="IPR013097">
    <property type="entry name" value="Dabb"/>
</dbReference>
<evidence type="ECO:0000313" key="4">
    <source>
        <dbReference type="Proteomes" id="UP001327027"/>
    </source>
</evidence>
<dbReference type="Proteomes" id="UP001327027">
    <property type="component" value="Unassembled WGS sequence"/>
</dbReference>
<feature type="signal peptide" evidence="1">
    <location>
        <begin position="1"/>
        <end position="21"/>
    </location>
</feature>
<keyword evidence="4" id="KW-1185">Reference proteome</keyword>
<dbReference type="SUPFAM" id="SSF54909">
    <property type="entry name" value="Dimeric alpha+beta barrel"/>
    <property type="match status" value="1"/>
</dbReference>
<feature type="domain" description="Stress-response A/B barrel" evidence="2">
    <location>
        <begin position="30"/>
        <end position="127"/>
    </location>
</feature>
<keyword evidence="1" id="KW-0732">Signal</keyword>
<evidence type="ECO:0000259" key="2">
    <source>
        <dbReference type="PROSITE" id="PS51502"/>
    </source>
</evidence>
<protein>
    <submittedName>
        <fullName evidence="3">Dabb family protein</fullName>
    </submittedName>
</protein>
<dbReference type="Pfam" id="PF07876">
    <property type="entry name" value="Dabb"/>
    <property type="match status" value="1"/>
</dbReference>
<dbReference type="RefSeq" id="WP_324180739.1">
    <property type="nucleotide sequence ID" value="NZ_BAABAW010000006.1"/>
</dbReference>
<comment type="caution">
    <text evidence="3">The sequence shown here is derived from an EMBL/GenBank/DDBJ whole genome shotgun (WGS) entry which is preliminary data.</text>
</comment>
<dbReference type="PROSITE" id="PS51502">
    <property type="entry name" value="S_R_A_B_BARREL"/>
    <property type="match status" value="1"/>
</dbReference>
<dbReference type="InterPro" id="IPR011008">
    <property type="entry name" value="Dimeric_a/b-barrel"/>
</dbReference>
<gene>
    <name evidence="3" type="ORF">U6A24_14640</name>
</gene>
<evidence type="ECO:0000313" key="3">
    <source>
        <dbReference type="EMBL" id="MEB3346713.1"/>
    </source>
</evidence>
<dbReference type="EMBL" id="JAYKLX010000006">
    <property type="protein sequence ID" value="MEB3346713.1"/>
    <property type="molecule type" value="Genomic_DNA"/>
</dbReference>